<gene>
    <name evidence="14" type="ORF">CYCCA115_LOCUS17403</name>
</gene>
<evidence type="ECO:0000256" key="6">
    <source>
        <dbReference type="ARBA" id="ARBA00023155"/>
    </source>
</evidence>
<keyword evidence="4" id="KW-0862">Zinc</keyword>
<feature type="region of interest" description="Disordered" evidence="10">
    <location>
        <begin position="1649"/>
        <end position="1734"/>
    </location>
</feature>
<dbReference type="PANTHER" id="PTHR13793">
    <property type="entry name" value="PHD FINGER PROTEINS"/>
    <property type="match status" value="1"/>
</dbReference>
<dbReference type="GO" id="GO:0008270">
    <property type="term" value="F:zinc ion binding"/>
    <property type="evidence" value="ECO:0007669"/>
    <property type="project" value="UniProtKB-KW"/>
</dbReference>
<protein>
    <submittedName>
        <fullName evidence="14">Uncharacterized protein</fullName>
    </submittedName>
</protein>
<comment type="subcellular location">
    <subcellularLocation>
        <location evidence="8">Nucleus</location>
    </subcellularLocation>
</comment>
<accession>A0AAD2JKL0</accession>
<comment type="caution">
    <text evidence="14">The sequence shown here is derived from an EMBL/GenBank/DDBJ whole genome shotgun (WGS) entry which is preliminary data.</text>
</comment>
<evidence type="ECO:0000259" key="12">
    <source>
        <dbReference type="PROSITE" id="PS50071"/>
    </source>
</evidence>
<dbReference type="InterPro" id="IPR001356">
    <property type="entry name" value="HD"/>
</dbReference>
<feature type="domain" description="PHD-type" evidence="13">
    <location>
        <begin position="1267"/>
        <end position="1414"/>
    </location>
</feature>
<dbReference type="Gene3D" id="1.10.10.60">
    <property type="entry name" value="Homeodomain-like"/>
    <property type="match status" value="1"/>
</dbReference>
<dbReference type="InterPro" id="IPR008422">
    <property type="entry name" value="KN_HD"/>
</dbReference>
<evidence type="ECO:0000256" key="10">
    <source>
        <dbReference type="SAM" id="MobiDB-lite"/>
    </source>
</evidence>
<feature type="region of interest" description="Disordered" evidence="10">
    <location>
        <begin position="95"/>
        <end position="123"/>
    </location>
</feature>
<dbReference type="SUPFAM" id="SSF57903">
    <property type="entry name" value="FYVE/PHD zinc finger"/>
    <property type="match status" value="1"/>
</dbReference>
<evidence type="ECO:0000256" key="5">
    <source>
        <dbReference type="ARBA" id="ARBA00023125"/>
    </source>
</evidence>
<feature type="compositionally biased region" description="Basic residues" evidence="10">
    <location>
        <begin position="218"/>
        <end position="269"/>
    </location>
</feature>
<feature type="domain" description="PHD-type" evidence="11">
    <location>
        <begin position="925"/>
        <end position="975"/>
    </location>
</feature>
<sequence>MKSQAGNDDGPKSLLPSFNTTNITNKNTNYNNSNNDNNNNNNNSIQKQPPTYQDDSIAVQPNGAIPTPPAMPTVPTADNSEPINPLMLASPLVVSRRNSREPVQRGVPSLPPQPKSPGGSNLPQETVEYLKAWMMSPKHIGHPYPNEDEKTKIIADTGIETKQLNNWFVNNRKRYWKPRVARQTAVANAPFGSLPPPMELGTGIVNYNANLDYTANTRNHRGGGKMPTNRKKPPPGSGKQRKVPSKKKRRKSNAKYNKAKSYGRLKKSAMPKTTLKITSDEAPNRITNPLLSTLPHKSSVEEIYGSELYRAMEVVFHPPDTYPLSYYARILGFDVPVVVDQKMPTAFPDVATLPFVTTTKKDDDPFLEIPEENGRLEYKKVNSVGCDLDDQLTLDFVDPVYATLIREGFSTKELVPCNYSIFSKFDSRRKQNVSKQKQVVAMGKAMIPNFDKNWTFSGYPASKAEGKAILEEYEWTIEEEPVPSSLPPQTFGVVAWLEGKPEAILMYQFMWYSLSRDKKESELIMIITGIGRPRRKPKVHVASSTTDVVVDGKILASDFATAPEPSNETPNTDNEKLDAASNGKEVTQSPRASMPPPEGIVSVTAQPPPASVEASAKSSNGKSDSAQKEVIEDLPNPAPLSNVIMTTMIAMILEHTRTCSVFYGLCYPPKNTLGFIQECFRLSKVPSKGNTDADTMVCDLKKCSSRYAFLKLIETEQKQISITKGDVDIHDRLLVRLPNMEEAQTCFESSTAVIGQRINRNTAKGPTNIFTGATGDMRTATIGIRALNSADNEPTPQVKIYSLQDKIQGDQLELPISTGTDSSLEILKSFPIPRSPQTEEKVEESEILLDLKRKQNELIQTEKALEPNIRSLMCKIIDERIEYEKPESRQKRADSVRLLEEHREALARRKEIDRKMQEQLEHDMNAVCSICGDGDVTPDNQILFCEACDIPIHQMCYGVEKVPEGDYYCVACRHFKRDKMKEDANSRARRSSTTAREPMPILPIRCELCPVQYGAYVRCELPKDAPPNAVTKWVHMGCAKWQGLNFSGSGQLNPECVEDVTTLKREFRRLDYACDICKGKRGAYHKCSHPGCGKWMHMTCAHICGLCEVNYGEDVEGNPTEKPWTLFCRQHSNVDPEESTYKRIPVDELISMAKEFPEEPMPVAPPPKNRIFNKMNGKERSSALANPEYERAFLDEILTKRFVGVRCECCDVEHDGSLLQRCGTCGVTVCITCRFSFGKVTSDQKYLKCHSCAYKDKCIKEEKDFEEPHCDLCYQRGGLLLHGTAKPVSRISQWKNNPKLFKKSIFGKKLWTHYSCAFWSKGVNVIPKDCSADFSNVVMSNGQGYIQGKIPCYLCGKSRGMKRRCSHVDCRARGEKRQAYHFHVSCARQAGYEVNHDDDSNDQEEFYVRCYEHGGNEYNLRARLEDLIEVERRRAGKKFGKADSPMSFSDASRLLNCAMLVNRILSWAWRWAELWVEHNSTWEPLLEPGQVEAKMTKAQLKIVESTPQSRCKDARRCRLTALGAALRNRNYDDGDSFDNESLKRALHAVLHTKSLVGPWKDFEIDFIADWLARAYRSKSRLLGLGDDKIPIGNAGFCYHTDDKSPKFELGSRPLPGKATLEDGKVFEDAVAEPDDFLKPEIIDGKVVTQKAAPQAPRPKQESSVSPKAVAVTTPATQKRGPGRPSRSTESASQSVSPFDKSAGLAALIPSAMKKRRAPDAAMDVTSSSKKPRKFVDKARKAQATIQFDELGPDGPLRRGRRGRPPRLMELFVVIQVGGKILQQDEFEGVAAAIGENEEKPVADVTLIANGNYAASQPTATVLTTQKERVGQSEEEENASVLPKENVNKMANNPMQKRRGRKPKASSRRQSLGEINYAEPSDDSEFEEQDDEPTKAPRRKTSPTIKNRTKRHTPTSGQSATKHNARQCKIDEANDDHDNDQSGKRNSRRRPSPADRPLKQSKKSRKPFVEEEDYVYENDFLIPLADLAGLSRKGEGGHKERIEERTDIDPIQIALEKAEKRTPYCVTKTERLEGRKAASKVAFINNQLK</sequence>
<keyword evidence="6 8" id="KW-0371">Homeobox</keyword>
<evidence type="ECO:0000256" key="9">
    <source>
        <dbReference type="PROSITE-ProRule" id="PRU00146"/>
    </source>
</evidence>
<keyword evidence="7 8" id="KW-0539">Nucleus</keyword>
<dbReference type="PROSITE" id="PS50016">
    <property type="entry name" value="ZF_PHD_2"/>
    <property type="match status" value="1"/>
</dbReference>
<dbReference type="GO" id="GO:0005634">
    <property type="term" value="C:nucleus"/>
    <property type="evidence" value="ECO:0007669"/>
    <property type="project" value="UniProtKB-SubCell"/>
</dbReference>
<keyword evidence="3 9" id="KW-0863">Zinc-finger</keyword>
<feature type="compositionally biased region" description="Polar residues" evidence="10">
    <location>
        <begin position="44"/>
        <end position="54"/>
    </location>
</feature>
<dbReference type="SMART" id="SM00249">
    <property type="entry name" value="PHD"/>
    <property type="match status" value="2"/>
</dbReference>
<feature type="compositionally biased region" description="Acidic residues" evidence="10">
    <location>
        <begin position="1879"/>
        <end position="1890"/>
    </location>
</feature>
<dbReference type="InterPro" id="IPR001965">
    <property type="entry name" value="Znf_PHD"/>
</dbReference>
<feature type="compositionally biased region" description="Basic residues" evidence="10">
    <location>
        <begin position="1895"/>
        <end position="1912"/>
    </location>
</feature>
<dbReference type="SUPFAM" id="SSF46689">
    <property type="entry name" value="Homeodomain-like"/>
    <property type="match status" value="1"/>
</dbReference>
<name>A0AAD2JKL0_9STRA</name>
<dbReference type="CDD" id="cd00086">
    <property type="entry name" value="homeodomain"/>
    <property type="match status" value="1"/>
</dbReference>
<dbReference type="PROSITE" id="PS50071">
    <property type="entry name" value="HOMEOBOX_2"/>
    <property type="match status" value="1"/>
</dbReference>
<evidence type="ECO:0000256" key="8">
    <source>
        <dbReference type="PROSITE-ProRule" id="PRU00108"/>
    </source>
</evidence>
<feature type="domain" description="Homeobox" evidence="12">
    <location>
        <begin position="113"/>
        <end position="178"/>
    </location>
</feature>
<feature type="DNA-binding region" description="Homeobox" evidence="8">
    <location>
        <begin position="115"/>
        <end position="179"/>
    </location>
</feature>
<evidence type="ECO:0000259" key="13">
    <source>
        <dbReference type="PROSITE" id="PS51805"/>
    </source>
</evidence>
<reference evidence="14" key="1">
    <citation type="submission" date="2023-08" db="EMBL/GenBank/DDBJ databases">
        <authorList>
            <person name="Audoor S."/>
            <person name="Bilcke G."/>
        </authorList>
    </citation>
    <scope>NUCLEOTIDE SEQUENCE</scope>
</reference>
<evidence type="ECO:0000313" key="14">
    <source>
        <dbReference type="EMBL" id="CAJ1958890.1"/>
    </source>
</evidence>
<feature type="region of interest" description="Disordered" evidence="10">
    <location>
        <begin position="1825"/>
        <end position="1969"/>
    </location>
</feature>
<dbReference type="SMART" id="SM00389">
    <property type="entry name" value="HOX"/>
    <property type="match status" value="1"/>
</dbReference>
<organism evidence="14 15">
    <name type="scientific">Cylindrotheca closterium</name>
    <dbReference type="NCBI Taxonomy" id="2856"/>
    <lineage>
        <taxon>Eukaryota</taxon>
        <taxon>Sar</taxon>
        <taxon>Stramenopiles</taxon>
        <taxon>Ochrophyta</taxon>
        <taxon>Bacillariophyta</taxon>
        <taxon>Bacillariophyceae</taxon>
        <taxon>Bacillariophycidae</taxon>
        <taxon>Bacillariales</taxon>
        <taxon>Bacillariaceae</taxon>
        <taxon>Cylindrotheca</taxon>
    </lineage>
</organism>
<feature type="region of interest" description="Disordered" evidence="10">
    <location>
        <begin position="1"/>
        <end position="83"/>
    </location>
</feature>
<dbReference type="GO" id="GO:0006357">
    <property type="term" value="P:regulation of transcription by RNA polymerase II"/>
    <property type="evidence" value="ECO:0007669"/>
    <property type="project" value="TreeGrafter"/>
</dbReference>
<keyword evidence="2" id="KW-0479">Metal-binding</keyword>
<dbReference type="Gene3D" id="3.30.40.10">
    <property type="entry name" value="Zinc/RING finger domain, C3HC4 (zinc finger)"/>
    <property type="match status" value="3"/>
</dbReference>
<keyword evidence="15" id="KW-1185">Reference proteome</keyword>
<dbReference type="GO" id="GO:0003677">
    <property type="term" value="F:DNA binding"/>
    <property type="evidence" value="ECO:0007669"/>
    <property type="project" value="UniProtKB-UniRule"/>
</dbReference>
<dbReference type="InterPro" id="IPR019787">
    <property type="entry name" value="Znf_PHD-finger"/>
</dbReference>
<dbReference type="PROSITE" id="PS51805">
    <property type="entry name" value="EPHD"/>
    <property type="match status" value="2"/>
</dbReference>
<evidence type="ECO:0000256" key="2">
    <source>
        <dbReference type="ARBA" id="ARBA00022723"/>
    </source>
</evidence>
<dbReference type="Proteomes" id="UP001295423">
    <property type="component" value="Unassembled WGS sequence"/>
</dbReference>
<comment type="similarity">
    <text evidence="1">Belongs to the PHD-associated homeobox family.</text>
</comment>
<dbReference type="InterPro" id="IPR011011">
    <property type="entry name" value="Znf_FYVE_PHD"/>
</dbReference>
<evidence type="ECO:0000256" key="3">
    <source>
        <dbReference type="ARBA" id="ARBA00022771"/>
    </source>
</evidence>
<feature type="compositionally biased region" description="Basic residues" evidence="10">
    <location>
        <begin position="1855"/>
        <end position="1866"/>
    </location>
</feature>
<evidence type="ECO:0000256" key="4">
    <source>
        <dbReference type="ARBA" id="ARBA00022833"/>
    </source>
</evidence>
<feature type="compositionally biased region" description="Polar residues" evidence="10">
    <location>
        <begin position="1685"/>
        <end position="1696"/>
    </location>
</feature>
<dbReference type="CDD" id="cd15571">
    <property type="entry name" value="ePHD"/>
    <property type="match status" value="1"/>
</dbReference>
<feature type="domain" description="PHD-type" evidence="13">
    <location>
        <begin position="1003"/>
        <end position="1132"/>
    </location>
</feature>
<evidence type="ECO:0000259" key="11">
    <source>
        <dbReference type="PROSITE" id="PS50016"/>
    </source>
</evidence>
<dbReference type="PANTHER" id="PTHR13793:SF107">
    <property type="entry name" value="BROMODOMAIN-CONTAINING PROTEIN HOMOLOG"/>
    <property type="match status" value="1"/>
</dbReference>
<evidence type="ECO:0000313" key="15">
    <source>
        <dbReference type="Proteomes" id="UP001295423"/>
    </source>
</evidence>
<dbReference type="InterPro" id="IPR013083">
    <property type="entry name" value="Znf_RING/FYVE/PHD"/>
</dbReference>
<dbReference type="InterPro" id="IPR034732">
    <property type="entry name" value="EPHD"/>
</dbReference>
<dbReference type="InterPro" id="IPR009057">
    <property type="entry name" value="Homeodomain-like_sf"/>
</dbReference>
<evidence type="ECO:0000256" key="1">
    <source>
        <dbReference type="ARBA" id="ARBA00007427"/>
    </source>
</evidence>
<dbReference type="Pfam" id="PF05920">
    <property type="entry name" value="Homeobox_KN"/>
    <property type="match status" value="1"/>
</dbReference>
<dbReference type="Pfam" id="PF13832">
    <property type="entry name" value="zf-HC5HC2H_2"/>
    <property type="match status" value="1"/>
</dbReference>
<dbReference type="EMBL" id="CAKOGP040001980">
    <property type="protein sequence ID" value="CAJ1958890.1"/>
    <property type="molecule type" value="Genomic_DNA"/>
</dbReference>
<feature type="compositionally biased region" description="Low complexity" evidence="10">
    <location>
        <begin position="19"/>
        <end position="43"/>
    </location>
</feature>
<dbReference type="CDD" id="cd15492">
    <property type="entry name" value="PHD_BRPF_JADE_like"/>
    <property type="match status" value="1"/>
</dbReference>
<feature type="region of interest" description="Disordered" evidence="10">
    <location>
        <begin position="559"/>
        <end position="637"/>
    </location>
</feature>
<dbReference type="Pfam" id="PF13831">
    <property type="entry name" value="PHD_2"/>
    <property type="match status" value="1"/>
</dbReference>
<proteinExistence type="inferred from homology"/>
<evidence type="ECO:0000256" key="7">
    <source>
        <dbReference type="ARBA" id="ARBA00023242"/>
    </source>
</evidence>
<feature type="region of interest" description="Disordered" evidence="10">
    <location>
        <begin position="215"/>
        <end position="270"/>
    </location>
</feature>
<dbReference type="InterPro" id="IPR050701">
    <property type="entry name" value="Histone_Mod_Regulator"/>
</dbReference>
<keyword evidence="5 8" id="KW-0238">DNA-binding</keyword>